<keyword evidence="3" id="KW-1185">Reference proteome</keyword>
<comment type="caution">
    <text evidence="2">The sequence shown here is derived from an EMBL/GenBank/DDBJ whole genome shotgun (WGS) entry which is preliminary data.</text>
</comment>
<sequence length="389" mass="42717">MPTFGTRMRTAREARGLSLAALAELLPADKGHLSRLENGRRRPGEDLTRRIDEVLGTRGELITCAALDAAAAADTRPSETVELLRRMHASDTAPATIETLHATVTELSCQYGWRDAAELRAEGQGWLREVVRLLQRATGLRQHRELLVCAGWLALLIGCVEYDLGMRVSAEATRTAARQLGDEADHADITGWAWEMTAWFALTQSRHEAALTAARAGQEAAGRQRVGVQLIAQEAKALARLGDLHGARTALDRGRQFLDDLGAPDRPDNHFEVDPGKWLFYAMDAYRLAEHDVLAEHYANEVLRLGTGPDGVDRSPMRTAEARLTLAVTALRAGELDRAVEQGVAAFTATRRSLPSLLLVAGEADVELQRRHPREHATAEFRDALKAVR</sequence>
<dbReference type="InterPro" id="IPR001387">
    <property type="entry name" value="Cro/C1-type_HTH"/>
</dbReference>
<accession>A0A318NM44</accession>
<dbReference type="Pfam" id="PF13560">
    <property type="entry name" value="HTH_31"/>
    <property type="match status" value="1"/>
</dbReference>
<dbReference type="InterPro" id="IPR010982">
    <property type="entry name" value="Lambda_DNA-bd_dom_sf"/>
</dbReference>
<evidence type="ECO:0000313" key="2">
    <source>
        <dbReference type="EMBL" id="PYC72597.1"/>
    </source>
</evidence>
<protein>
    <submittedName>
        <fullName evidence="2">XRE family transcriptional regulator</fullName>
    </submittedName>
</protein>
<evidence type="ECO:0000259" key="1">
    <source>
        <dbReference type="PROSITE" id="PS50943"/>
    </source>
</evidence>
<gene>
    <name evidence="2" type="ORF">C7C45_09215</name>
</gene>
<organism evidence="2 3">
    <name type="scientific">Micromonospora arborensis</name>
    <dbReference type="NCBI Taxonomy" id="2116518"/>
    <lineage>
        <taxon>Bacteria</taxon>
        <taxon>Bacillati</taxon>
        <taxon>Actinomycetota</taxon>
        <taxon>Actinomycetes</taxon>
        <taxon>Micromonosporales</taxon>
        <taxon>Micromonosporaceae</taxon>
        <taxon>Micromonospora</taxon>
    </lineage>
</organism>
<proteinExistence type="predicted"/>
<dbReference type="SMART" id="SM00530">
    <property type="entry name" value="HTH_XRE"/>
    <property type="match status" value="1"/>
</dbReference>
<dbReference type="PROSITE" id="PS50943">
    <property type="entry name" value="HTH_CROC1"/>
    <property type="match status" value="1"/>
</dbReference>
<dbReference type="EMBL" id="PYBV01000011">
    <property type="protein sequence ID" value="PYC72597.1"/>
    <property type="molecule type" value="Genomic_DNA"/>
</dbReference>
<name>A0A318NM44_9ACTN</name>
<dbReference type="SUPFAM" id="SSF47413">
    <property type="entry name" value="lambda repressor-like DNA-binding domains"/>
    <property type="match status" value="1"/>
</dbReference>
<dbReference type="RefSeq" id="WP_110563185.1">
    <property type="nucleotide sequence ID" value="NZ_PYBV01000011.1"/>
</dbReference>
<reference evidence="2 3" key="1">
    <citation type="submission" date="2018-03" db="EMBL/GenBank/DDBJ databases">
        <title>Bioinformatic expansion and discovery of thiopeptide antibiotics.</title>
        <authorList>
            <person name="Schwalen C.J."/>
            <person name="Hudson G.A."/>
            <person name="Mitchell D.A."/>
        </authorList>
    </citation>
    <scope>NUCLEOTIDE SEQUENCE [LARGE SCALE GENOMIC DNA]</scope>
    <source>
        <strain evidence="2 3">NRRL 8041</strain>
    </source>
</reference>
<evidence type="ECO:0000313" key="3">
    <source>
        <dbReference type="Proteomes" id="UP000248333"/>
    </source>
</evidence>
<dbReference type="Gene3D" id="1.10.260.40">
    <property type="entry name" value="lambda repressor-like DNA-binding domains"/>
    <property type="match status" value="1"/>
</dbReference>
<dbReference type="Proteomes" id="UP000248333">
    <property type="component" value="Unassembled WGS sequence"/>
</dbReference>
<dbReference type="AlphaFoldDB" id="A0A318NM44"/>
<dbReference type="GO" id="GO:0003677">
    <property type="term" value="F:DNA binding"/>
    <property type="evidence" value="ECO:0007669"/>
    <property type="project" value="InterPro"/>
</dbReference>
<feature type="domain" description="HTH cro/C1-type" evidence="1">
    <location>
        <begin position="8"/>
        <end position="62"/>
    </location>
</feature>
<dbReference type="OrthoDB" id="3213425at2"/>